<dbReference type="STRING" id="1442371.A0A0D2IJ28"/>
<evidence type="ECO:0000313" key="2">
    <source>
        <dbReference type="EMBL" id="KIX97046.1"/>
    </source>
</evidence>
<keyword evidence="1" id="KW-0472">Membrane</keyword>
<sequence>MNRQNLIKNDRDSYYASRYEDAEVVTVLFDQDDYHDNDDDDEQLPAYYAGPRKYLASLAVPVVLFVVFLTLLLVCAAAVLLTMRTIAISSSDSGVGGFAAAGPEVLDCGESPEEAVTRGCRFDVMSFTWSPAPCFDEALVTEFLESAPSSPGYWQWWTGTNLTTATALGLGDVQGGTFPQLYVTNEYHQYHCMYMYKKLHRALRAGAGYLDSYIGSYEHTLHCEHILLSRDFNPDRVETTIRRKFVTCGRISS</sequence>
<dbReference type="GeneID" id="27712906"/>
<keyword evidence="1" id="KW-1133">Transmembrane helix</keyword>
<dbReference type="PANTHER" id="PTHR35896:SF3">
    <property type="entry name" value="MAJOR FACILITATOR SUPERFAMILY TRANSPORTER"/>
    <property type="match status" value="1"/>
</dbReference>
<dbReference type="VEuPathDB" id="FungiDB:Z520_07160"/>
<accession>A0A0D2IJ28</accession>
<protein>
    <submittedName>
        <fullName evidence="2">Uncharacterized protein</fullName>
    </submittedName>
</protein>
<dbReference type="AlphaFoldDB" id="A0A0D2IJ28"/>
<reference evidence="2 3" key="1">
    <citation type="submission" date="2015-01" db="EMBL/GenBank/DDBJ databases">
        <title>The Genome Sequence of Fonsecaea multimorphosa CBS 102226.</title>
        <authorList>
            <consortium name="The Broad Institute Genomics Platform"/>
            <person name="Cuomo C."/>
            <person name="de Hoog S."/>
            <person name="Gorbushina A."/>
            <person name="Stielow B."/>
            <person name="Teixiera M."/>
            <person name="Abouelleil A."/>
            <person name="Chapman S.B."/>
            <person name="Priest M."/>
            <person name="Young S.K."/>
            <person name="Wortman J."/>
            <person name="Nusbaum C."/>
            <person name="Birren B."/>
        </authorList>
    </citation>
    <scope>NUCLEOTIDE SEQUENCE [LARGE SCALE GENOMIC DNA]</scope>
    <source>
        <strain evidence="2 3">CBS 102226</strain>
    </source>
</reference>
<dbReference type="Proteomes" id="UP000053411">
    <property type="component" value="Unassembled WGS sequence"/>
</dbReference>
<gene>
    <name evidence="2" type="ORF">Z520_07160</name>
</gene>
<keyword evidence="3" id="KW-1185">Reference proteome</keyword>
<dbReference type="EMBL" id="KN848075">
    <property type="protein sequence ID" value="KIX97046.1"/>
    <property type="molecule type" value="Genomic_DNA"/>
</dbReference>
<dbReference type="PANTHER" id="PTHR35896">
    <property type="entry name" value="IG-LIKE DOMAIN-CONTAINING PROTEIN"/>
    <property type="match status" value="1"/>
</dbReference>
<organism evidence="2 3">
    <name type="scientific">Fonsecaea multimorphosa CBS 102226</name>
    <dbReference type="NCBI Taxonomy" id="1442371"/>
    <lineage>
        <taxon>Eukaryota</taxon>
        <taxon>Fungi</taxon>
        <taxon>Dikarya</taxon>
        <taxon>Ascomycota</taxon>
        <taxon>Pezizomycotina</taxon>
        <taxon>Eurotiomycetes</taxon>
        <taxon>Chaetothyriomycetidae</taxon>
        <taxon>Chaetothyriales</taxon>
        <taxon>Herpotrichiellaceae</taxon>
        <taxon>Fonsecaea</taxon>
    </lineage>
</organism>
<evidence type="ECO:0000313" key="3">
    <source>
        <dbReference type="Proteomes" id="UP000053411"/>
    </source>
</evidence>
<name>A0A0D2IJ28_9EURO</name>
<dbReference type="InterPro" id="IPR053008">
    <property type="entry name" value="Phomopsin_biosynth_assoc"/>
</dbReference>
<proteinExistence type="predicted"/>
<feature type="transmembrane region" description="Helical" evidence="1">
    <location>
        <begin position="54"/>
        <end position="81"/>
    </location>
</feature>
<dbReference type="OrthoDB" id="3501153at2759"/>
<evidence type="ECO:0000256" key="1">
    <source>
        <dbReference type="SAM" id="Phobius"/>
    </source>
</evidence>
<dbReference type="RefSeq" id="XP_016631169.1">
    <property type="nucleotide sequence ID" value="XM_016777659.1"/>
</dbReference>
<keyword evidence="1" id="KW-0812">Transmembrane</keyword>